<proteinExistence type="predicted"/>
<evidence type="ECO:0000256" key="4">
    <source>
        <dbReference type="ARBA" id="ARBA00022989"/>
    </source>
</evidence>
<keyword evidence="5 6" id="KW-0472">Membrane</keyword>
<feature type="transmembrane region" description="Helical" evidence="6">
    <location>
        <begin position="236"/>
        <end position="258"/>
    </location>
</feature>
<feature type="transmembrane region" description="Helical" evidence="6">
    <location>
        <begin position="270"/>
        <end position="294"/>
    </location>
</feature>
<dbReference type="InterPro" id="IPR001851">
    <property type="entry name" value="ABC_transp_permease"/>
</dbReference>
<evidence type="ECO:0000256" key="1">
    <source>
        <dbReference type="ARBA" id="ARBA00004651"/>
    </source>
</evidence>
<reference evidence="7" key="1">
    <citation type="submission" date="2014-06" db="EMBL/GenBank/DDBJ databases">
        <title>Key roles for freshwater Actinobacteria revealed by deep metagenomic sequencing.</title>
        <authorList>
            <person name="Ghai R."/>
            <person name="Mizuno C.M."/>
            <person name="Picazo A."/>
            <person name="Camacho A."/>
            <person name="Rodriguez-Valera F."/>
        </authorList>
    </citation>
    <scope>NUCLEOTIDE SEQUENCE</scope>
</reference>
<feature type="transmembrane region" description="Helical" evidence="6">
    <location>
        <begin position="60"/>
        <end position="78"/>
    </location>
</feature>
<dbReference type="Pfam" id="PF02653">
    <property type="entry name" value="BPD_transp_2"/>
    <property type="match status" value="1"/>
</dbReference>
<sequence length="352" mass="36502">MYIVKLFRAWITPLVALLIAFGIGAILMITQGADPIRAYESLFTTAFSTQEGLAKTFGKATPLAISGLAVVIGLRAGLFNIGAQGQLISGALAAAWAGYAITGLPMVIHVPLCLMIGAIFGSLVGYIAGALKAYRGIHEVITTIMLNSIVLQFAEYLSNGPLKEEGSIIAKTPDIADSAKIGNVAGLPIGFLLSGLLAVGVWWIFKKTTTGFRFETVGKNKNAAWYAGIAVKRNTVLAMVACGALAGFGGAVETLGVVGKFEPAFNQGLGFDGITIALLARANPLAVIPGAILFGGMRGAGPTMQFSAGVSPEIIDLILAIVLFFVTAPIIGRILKLKSGSNTQVTSGWGSN</sequence>
<evidence type="ECO:0000313" key="7">
    <source>
        <dbReference type="EMBL" id="KGA13946.1"/>
    </source>
</evidence>
<comment type="subcellular location">
    <subcellularLocation>
        <location evidence="1">Cell membrane</location>
        <topology evidence="1">Multi-pass membrane protein</topology>
    </subcellularLocation>
</comment>
<dbReference type="AlphaFoldDB" id="A0A094QHX7"/>
<accession>A0A094QHX7</accession>
<feature type="transmembrane region" description="Helical" evidence="6">
    <location>
        <begin position="85"/>
        <end position="102"/>
    </location>
</feature>
<dbReference type="GO" id="GO:0005886">
    <property type="term" value="C:plasma membrane"/>
    <property type="evidence" value="ECO:0007669"/>
    <property type="project" value="UniProtKB-SubCell"/>
</dbReference>
<keyword evidence="3 6" id="KW-0812">Transmembrane</keyword>
<dbReference type="PANTHER" id="PTHR47089:SF1">
    <property type="entry name" value="GUANOSINE ABC TRANSPORTER PERMEASE PROTEIN NUPP"/>
    <property type="match status" value="1"/>
</dbReference>
<evidence type="ECO:0000256" key="6">
    <source>
        <dbReference type="SAM" id="Phobius"/>
    </source>
</evidence>
<feature type="transmembrane region" description="Helical" evidence="6">
    <location>
        <begin position="108"/>
        <end position="128"/>
    </location>
</feature>
<dbReference type="EMBL" id="JNSL01000166">
    <property type="protein sequence ID" value="KGA13946.1"/>
    <property type="molecule type" value="Genomic_DNA"/>
</dbReference>
<protein>
    <submittedName>
        <fullName evidence="7">Inner-membrane translocator</fullName>
    </submittedName>
</protein>
<keyword evidence="2" id="KW-1003">Cell membrane</keyword>
<feature type="transmembrane region" description="Helical" evidence="6">
    <location>
        <begin position="314"/>
        <end position="335"/>
    </location>
</feature>
<evidence type="ECO:0000256" key="5">
    <source>
        <dbReference type="ARBA" id="ARBA00023136"/>
    </source>
</evidence>
<dbReference type="GO" id="GO:0022857">
    <property type="term" value="F:transmembrane transporter activity"/>
    <property type="evidence" value="ECO:0007669"/>
    <property type="project" value="InterPro"/>
</dbReference>
<evidence type="ECO:0000256" key="3">
    <source>
        <dbReference type="ARBA" id="ARBA00022692"/>
    </source>
</evidence>
<dbReference type="PANTHER" id="PTHR47089">
    <property type="entry name" value="ABC TRANSPORTER, PERMEASE PROTEIN"/>
    <property type="match status" value="1"/>
</dbReference>
<organism evidence="7">
    <name type="scientific">freshwater metagenome</name>
    <dbReference type="NCBI Taxonomy" id="449393"/>
    <lineage>
        <taxon>unclassified sequences</taxon>
        <taxon>metagenomes</taxon>
        <taxon>ecological metagenomes</taxon>
    </lineage>
</organism>
<feature type="transmembrane region" description="Helical" evidence="6">
    <location>
        <begin position="7"/>
        <end position="29"/>
    </location>
</feature>
<dbReference type="CDD" id="cd06580">
    <property type="entry name" value="TM_PBP1_transp_TpRbsC_like"/>
    <property type="match status" value="1"/>
</dbReference>
<name>A0A094QHX7_9ZZZZ</name>
<evidence type="ECO:0000256" key="2">
    <source>
        <dbReference type="ARBA" id="ARBA00022475"/>
    </source>
</evidence>
<keyword evidence="4 6" id="KW-1133">Transmembrane helix</keyword>
<feature type="transmembrane region" description="Helical" evidence="6">
    <location>
        <begin position="184"/>
        <end position="205"/>
    </location>
</feature>
<gene>
    <name evidence="7" type="ORF">GM51_18485</name>
</gene>
<comment type="caution">
    <text evidence="7">The sequence shown here is derived from an EMBL/GenBank/DDBJ whole genome shotgun (WGS) entry which is preliminary data.</text>
</comment>